<dbReference type="EMBL" id="CACSIP010000023">
    <property type="protein sequence ID" value="CAA0124228.1"/>
    <property type="molecule type" value="Genomic_DNA"/>
</dbReference>
<protein>
    <submittedName>
        <fullName evidence="1">Uncharacterized protein</fullName>
    </submittedName>
</protein>
<reference evidence="1 2" key="1">
    <citation type="submission" date="2019-11" db="EMBL/GenBank/DDBJ databases">
        <authorList>
            <person name="Holert J."/>
        </authorList>
    </citation>
    <scope>NUCLEOTIDE SEQUENCE [LARGE SCALE GENOMIC DNA]</scope>
    <source>
        <strain evidence="1">BC8_1</strain>
    </source>
</reference>
<dbReference type="AlphaFoldDB" id="A0A5S9QYU3"/>
<sequence length="282" mass="30251">MFADVVVVAHDLACDGQACEYHKEQHSGDDEHAAPGAGFRWWFFWLVHNGFGDIAFRVERRRAPGRGVRWGALIVAAGHRPGEDRLGLAVVVVDDVGHHQGDVVGTAATQRQFDETVRTLGDVRDLQRLGDGVVADRVGEAVGAQQVPVSDTGLAHDQRRLHLVAGQGLHDQRALRVAVRLLGGDAALVDQGLYERVVLGDLGELAVTQHVAAGVADMHQAEPVAREQDGRQRGAHAVEIRVGLDVRGDRRVAFPDSVAEFAQQVAAGLVVVEVGQGGDDQL</sequence>
<keyword evidence="2" id="KW-1185">Reference proteome</keyword>
<evidence type="ECO:0000313" key="1">
    <source>
        <dbReference type="EMBL" id="CAA0124228.1"/>
    </source>
</evidence>
<evidence type="ECO:0000313" key="2">
    <source>
        <dbReference type="Proteomes" id="UP000430146"/>
    </source>
</evidence>
<name>A0A5S9QYU3_MYCVN</name>
<accession>A0A5S9QYU3</accession>
<proteinExistence type="predicted"/>
<gene>
    <name evidence="1" type="ORF">AELLOGFF_00911</name>
</gene>
<organism evidence="1 2">
    <name type="scientific">Mycolicibacterium vanbaalenii</name>
    <name type="common">Mycobacterium vanbaalenii</name>
    <dbReference type="NCBI Taxonomy" id="110539"/>
    <lineage>
        <taxon>Bacteria</taxon>
        <taxon>Bacillati</taxon>
        <taxon>Actinomycetota</taxon>
        <taxon>Actinomycetes</taxon>
        <taxon>Mycobacteriales</taxon>
        <taxon>Mycobacteriaceae</taxon>
        <taxon>Mycolicibacterium</taxon>
    </lineage>
</organism>
<dbReference type="Proteomes" id="UP000430146">
    <property type="component" value="Unassembled WGS sequence"/>
</dbReference>